<dbReference type="GO" id="GO:0042438">
    <property type="term" value="P:melanin biosynthetic process"/>
    <property type="evidence" value="ECO:0007669"/>
    <property type="project" value="InterPro"/>
</dbReference>
<dbReference type="AlphaFoldDB" id="A0A919FP70"/>
<protein>
    <recommendedName>
        <fullName evidence="7">Tyrosinase</fullName>
    </recommendedName>
</protein>
<keyword evidence="6" id="KW-1185">Reference proteome</keyword>
<evidence type="ECO:0000256" key="3">
    <source>
        <dbReference type="ARBA" id="ARBA00023008"/>
    </source>
</evidence>
<dbReference type="Pfam" id="PF06236">
    <property type="entry name" value="MelC1"/>
    <property type="match status" value="1"/>
</dbReference>
<dbReference type="Gene3D" id="3.30.1880.10">
    <property type="entry name" value="protein ne1242 domain like"/>
    <property type="match status" value="1"/>
</dbReference>
<evidence type="ECO:0008006" key="7">
    <source>
        <dbReference type="Google" id="ProtNLM"/>
    </source>
</evidence>
<reference evidence="5" key="1">
    <citation type="journal article" date="2014" name="Int. J. Syst. Evol. Microbiol.">
        <title>Complete genome sequence of Corynebacterium casei LMG S-19264T (=DSM 44701T), isolated from a smear-ripened cheese.</title>
        <authorList>
            <consortium name="US DOE Joint Genome Institute (JGI-PGF)"/>
            <person name="Walter F."/>
            <person name="Albersmeier A."/>
            <person name="Kalinowski J."/>
            <person name="Ruckert C."/>
        </authorList>
    </citation>
    <scope>NUCLEOTIDE SEQUENCE</scope>
    <source>
        <strain evidence="5">JCM 5069</strain>
    </source>
</reference>
<dbReference type="InterPro" id="IPR006311">
    <property type="entry name" value="TAT_signal"/>
</dbReference>
<evidence type="ECO:0000313" key="6">
    <source>
        <dbReference type="Proteomes" id="UP000603708"/>
    </source>
</evidence>
<dbReference type="InterPro" id="IPR023199">
    <property type="entry name" value="GriE/MELC1_sf"/>
</dbReference>
<evidence type="ECO:0000313" key="5">
    <source>
        <dbReference type="EMBL" id="GHH69289.1"/>
    </source>
</evidence>
<feature type="chain" id="PRO_5038340834" description="Tyrosinase" evidence="4">
    <location>
        <begin position="22"/>
        <end position="155"/>
    </location>
</feature>
<dbReference type="GO" id="GO:0005507">
    <property type="term" value="F:copper ion binding"/>
    <property type="evidence" value="ECO:0007669"/>
    <property type="project" value="InterPro"/>
</dbReference>
<proteinExistence type="inferred from homology"/>
<name>A0A919FP70_9ACTN</name>
<comment type="caution">
    <text evidence="5">The sequence shown here is derived from an EMBL/GenBank/DDBJ whole genome shotgun (WGS) entry which is preliminary data.</text>
</comment>
<accession>A0A919FP70</accession>
<dbReference type="Proteomes" id="UP000603708">
    <property type="component" value="Unassembled WGS sequence"/>
</dbReference>
<sequence>MRPRSRRALLRALFASGVSTAAAVAIVPVVADARQPDVPDGGDPTDGRAPGPVHDVLFDEVYRGRHIHARRRALLDGPTGRPEEHAGHIAAASPGPGAGPVEVLIDGRPLHLMRRADGSYLSMVDHYGSHPTVLAAARGAVNALGASRLAPAQHL</sequence>
<evidence type="ECO:0000256" key="4">
    <source>
        <dbReference type="SAM" id="SignalP"/>
    </source>
</evidence>
<keyword evidence="2 4" id="KW-0732">Signal</keyword>
<keyword evidence="3" id="KW-0186">Copper</keyword>
<comment type="similarity">
    <text evidence="1">Belongs to the melC1 family.</text>
</comment>
<dbReference type="InterPro" id="IPR010928">
    <property type="entry name" value="MelC1"/>
</dbReference>
<organism evidence="5 6">
    <name type="scientific">Streptomyces sulfonofaciens</name>
    <dbReference type="NCBI Taxonomy" id="68272"/>
    <lineage>
        <taxon>Bacteria</taxon>
        <taxon>Bacillati</taxon>
        <taxon>Actinomycetota</taxon>
        <taxon>Actinomycetes</taxon>
        <taxon>Kitasatosporales</taxon>
        <taxon>Streptomycetaceae</taxon>
        <taxon>Streptomyces</taxon>
    </lineage>
</organism>
<feature type="signal peptide" evidence="4">
    <location>
        <begin position="1"/>
        <end position="21"/>
    </location>
</feature>
<dbReference type="PROSITE" id="PS51318">
    <property type="entry name" value="TAT"/>
    <property type="match status" value="1"/>
</dbReference>
<gene>
    <name evidence="5" type="ORF">GCM10018793_01510</name>
</gene>
<reference evidence="5" key="2">
    <citation type="submission" date="2020-09" db="EMBL/GenBank/DDBJ databases">
        <authorList>
            <person name="Sun Q."/>
            <person name="Ohkuma M."/>
        </authorList>
    </citation>
    <scope>NUCLEOTIDE SEQUENCE</scope>
    <source>
        <strain evidence="5">JCM 5069</strain>
    </source>
</reference>
<dbReference type="RefSeq" id="WP_189928878.1">
    <property type="nucleotide sequence ID" value="NZ_BNCD01000001.1"/>
</dbReference>
<dbReference type="EMBL" id="BNCD01000001">
    <property type="protein sequence ID" value="GHH69289.1"/>
    <property type="molecule type" value="Genomic_DNA"/>
</dbReference>
<evidence type="ECO:0000256" key="1">
    <source>
        <dbReference type="ARBA" id="ARBA00009871"/>
    </source>
</evidence>
<evidence type="ECO:0000256" key="2">
    <source>
        <dbReference type="ARBA" id="ARBA00022729"/>
    </source>
</evidence>